<dbReference type="Proteomes" id="UP000249661">
    <property type="component" value="Unassembled WGS sequence"/>
</dbReference>
<reference evidence="1" key="1">
    <citation type="submission" date="2018-02" db="EMBL/GenBank/DDBJ databases">
        <title>The genomes of Aspergillus section Nigri reveals drivers in fungal speciation.</title>
        <authorList>
            <consortium name="DOE Joint Genome Institute"/>
            <person name="Vesth T.C."/>
            <person name="Nybo J."/>
            <person name="Theobald S."/>
            <person name="Brandl J."/>
            <person name="Frisvad J.C."/>
            <person name="Nielsen K.F."/>
            <person name="Lyhne E.K."/>
            <person name="Kogle M.E."/>
            <person name="Kuo A."/>
            <person name="Riley R."/>
            <person name="Clum A."/>
            <person name="Nolan M."/>
            <person name="Lipzen A."/>
            <person name="Salamov A."/>
            <person name="Henrissat B."/>
            <person name="Wiebenga A."/>
            <person name="De vries R.P."/>
            <person name="Grigoriev I.V."/>
            <person name="Mortensen U.H."/>
            <person name="Andersen M.R."/>
            <person name="Baker S.E."/>
        </authorList>
    </citation>
    <scope>NUCLEOTIDE SEQUENCE</scope>
    <source>
        <strain evidence="1">CBS 121060</strain>
    </source>
</reference>
<gene>
    <name evidence="1" type="ORF">BO66DRAFT_375957</name>
</gene>
<evidence type="ECO:0000313" key="1">
    <source>
        <dbReference type="EMBL" id="RAH69336.1"/>
    </source>
</evidence>
<accession>A0ACD1H7F8</accession>
<evidence type="ECO:0000313" key="2">
    <source>
        <dbReference type="Proteomes" id="UP000249661"/>
    </source>
</evidence>
<proteinExistence type="predicted"/>
<name>A0ACD1H7F8_9EURO</name>
<keyword evidence="2" id="KW-1185">Reference proteome</keyword>
<sequence>MLRDPEPNVFHYSKFNLEALCCRASALRHGGVPCVCTPDQRPASGSFNWAIFIVFTDGIRWVLRSPHPRTFMPLEMAMKSLASEATTLRYLRAHSDIPVPIVYDYCASSDNDIGIPFILMSEAPGWPLSKAWKPAGSPQRDLDTSIKARILTQLGGITWKLSRLRFEKVGSLFEEEGSFQLKGCLSRGHILHERYDLETSRGPFTSEAEFWDSLISAFLGHAEALPLSHHCFVAPVPSPEDYQAGMQYKSAVSLWNDFVTVGGKIDSSQNRLDYIIVGDALRDILHSGQLPAIVPETFPLCHADLSVNNIYVDDDYNITCIIDWAFSSSIPESMLLAAPGLPQYRDEISSELHTSFIDGFVAAMPDSADKSLIQRYRESLDRAHVAWRLSRLLSLDSIADYDLFATMWHFTRGPEADLAQYILQQRYSPRYVQLYQELQKEDQQPSKIEKDEKNYFHDKDLRYTIAKKLTIMSEWKTQYTADDPPTLLRKDIFVADPKLWKWILKFMRDWEDIR</sequence>
<dbReference type="EMBL" id="KZ824961">
    <property type="protein sequence ID" value="RAH69336.1"/>
    <property type="molecule type" value="Genomic_DNA"/>
</dbReference>
<protein>
    <submittedName>
        <fullName evidence="1">RNase H domain-containing protein</fullName>
    </submittedName>
</protein>
<organism evidence="1 2">
    <name type="scientific">Aspergillus aculeatinus CBS 121060</name>
    <dbReference type="NCBI Taxonomy" id="1448322"/>
    <lineage>
        <taxon>Eukaryota</taxon>
        <taxon>Fungi</taxon>
        <taxon>Dikarya</taxon>
        <taxon>Ascomycota</taxon>
        <taxon>Pezizomycotina</taxon>
        <taxon>Eurotiomycetes</taxon>
        <taxon>Eurotiomycetidae</taxon>
        <taxon>Eurotiales</taxon>
        <taxon>Aspergillaceae</taxon>
        <taxon>Aspergillus</taxon>
        <taxon>Aspergillus subgen. Circumdati</taxon>
    </lineage>
</organism>